<sequence>ELRRRSVIRGSPSSSPRFHSPPTTEKIQSAVDARGSCDLRVFTRFFLMVQGRNSVVLPEANGPLVSWPPSIM</sequence>
<dbReference type="EMBL" id="CAKOFQ010008581">
    <property type="protein sequence ID" value="CAH2014971.1"/>
    <property type="molecule type" value="Genomic_DNA"/>
</dbReference>
<feature type="compositionally biased region" description="Low complexity" evidence="1">
    <location>
        <begin position="11"/>
        <end position="22"/>
    </location>
</feature>
<accession>A0A9P0MF81</accession>
<gene>
    <name evidence="2" type="ORF">ACAOBT_LOCUS34424</name>
</gene>
<feature type="non-terminal residue" evidence="2">
    <location>
        <position position="1"/>
    </location>
</feature>
<reference evidence="2" key="1">
    <citation type="submission" date="2022-03" db="EMBL/GenBank/DDBJ databases">
        <authorList>
            <person name="Sayadi A."/>
        </authorList>
    </citation>
    <scope>NUCLEOTIDE SEQUENCE</scope>
</reference>
<feature type="region of interest" description="Disordered" evidence="1">
    <location>
        <begin position="1"/>
        <end position="30"/>
    </location>
</feature>
<protein>
    <submittedName>
        <fullName evidence="2">Uncharacterized protein</fullName>
    </submittedName>
</protein>
<evidence type="ECO:0000313" key="2">
    <source>
        <dbReference type="EMBL" id="CAH2014971.1"/>
    </source>
</evidence>
<evidence type="ECO:0000256" key="1">
    <source>
        <dbReference type="SAM" id="MobiDB-lite"/>
    </source>
</evidence>
<name>A0A9P0MF81_ACAOB</name>
<keyword evidence="3" id="KW-1185">Reference proteome</keyword>
<dbReference type="Proteomes" id="UP001152888">
    <property type="component" value="Unassembled WGS sequence"/>
</dbReference>
<proteinExistence type="predicted"/>
<dbReference type="AlphaFoldDB" id="A0A9P0MF81"/>
<organism evidence="2 3">
    <name type="scientific">Acanthoscelides obtectus</name>
    <name type="common">Bean weevil</name>
    <name type="synonym">Bruchus obtectus</name>
    <dbReference type="NCBI Taxonomy" id="200917"/>
    <lineage>
        <taxon>Eukaryota</taxon>
        <taxon>Metazoa</taxon>
        <taxon>Ecdysozoa</taxon>
        <taxon>Arthropoda</taxon>
        <taxon>Hexapoda</taxon>
        <taxon>Insecta</taxon>
        <taxon>Pterygota</taxon>
        <taxon>Neoptera</taxon>
        <taxon>Endopterygota</taxon>
        <taxon>Coleoptera</taxon>
        <taxon>Polyphaga</taxon>
        <taxon>Cucujiformia</taxon>
        <taxon>Chrysomeloidea</taxon>
        <taxon>Chrysomelidae</taxon>
        <taxon>Bruchinae</taxon>
        <taxon>Bruchini</taxon>
        <taxon>Acanthoscelides</taxon>
    </lineage>
</organism>
<evidence type="ECO:0000313" key="3">
    <source>
        <dbReference type="Proteomes" id="UP001152888"/>
    </source>
</evidence>
<comment type="caution">
    <text evidence="2">The sequence shown here is derived from an EMBL/GenBank/DDBJ whole genome shotgun (WGS) entry which is preliminary data.</text>
</comment>